<keyword evidence="8 9" id="KW-0012">Acyltransferase</keyword>
<keyword evidence="11" id="KW-0449">Lipoprotein</keyword>
<keyword evidence="6 9" id="KW-1133">Transmembrane helix</keyword>
<dbReference type="UniPathway" id="UPA00666"/>
<keyword evidence="12" id="KW-1185">Reference proteome</keyword>
<protein>
    <recommendedName>
        <fullName evidence="9">Apolipoprotein N-acyltransferase</fullName>
        <shortName evidence="9">ALP N-acyltransferase</shortName>
        <ecNumber evidence="9">2.3.1.269</ecNumber>
    </recommendedName>
</protein>
<organism evidence="11 12">
    <name type="scientific">Roseicitreum antarcticum</name>
    <dbReference type="NCBI Taxonomy" id="564137"/>
    <lineage>
        <taxon>Bacteria</taxon>
        <taxon>Pseudomonadati</taxon>
        <taxon>Pseudomonadota</taxon>
        <taxon>Alphaproteobacteria</taxon>
        <taxon>Rhodobacterales</taxon>
        <taxon>Paracoccaceae</taxon>
        <taxon>Roseicitreum</taxon>
    </lineage>
</organism>
<feature type="transmembrane region" description="Helical" evidence="9">
    <location>
        <begin position="541"/>
        <end position="562"/>
    </location>
</feature>
<feature type="transmembrane region" description="Helical" evidence="9">
    <location>
        <begin position="64"/>
        <end position="85"/>
    </location>
</feature>
<dbReference type="InterPro" id="IPR003010">
    <property type="entry name" value="C-N_Hydrolase"/>
</dbReference>
<keyword evidence="5 9" id="KW-0812">Transmembrane</keyword>
<dbReference type="GO" id="GO:0042158">
    <property type="term" value="P:lipoprotein biosynthetic process"/>
    <property type="evidence" value="ECO:0007669"/>
    <property type="project" value="UniProtKB-UniRule"/>
</dbReference>
<sequence length="571" mass="60549">MTRRHPPTQPGRVRLARFGAGVAAPAGVGALIALGQAPLGWWWVSLAALSMLFHCAVQSRGPRATALLFWAAGTGYFLAALFWLVEPFLIAPERHAWMAPFALLMMAGGLALFWALAGWLGAWLTRWPGPAGLPRLLALAFSFVAAEWARGYVFTGFPWALLGHIWTDTPVAQLAAITGPLGLSLLTVLPVALLVWAVTGSAPSRGASSAGMGQTSVRVLSAPSRDAVSSKANAGPLRAAALVIAVSAVAGAWLWGQARLAQPMPAPAQSVQLRLVQPNAPQAEKWRYDLAEMFFYRHLYLSAAPPRADTPPPDLVIWSETAVPFLLDTMGVGLQMSADAAAPARLALGVQRSDEEGRFFNSLAVLGADGQPTHVYDKHHLVPFGEYVPFADALLGANYAGFAARQLQGYSPGPGPQLLDLGALDNDGPGQGGQEPKNLGRVLPLICYEAVFPRHLRTEVRPDWVLQVTNDAWFGALTGPYQHLAQARLRAVEQGLPLVRVANTGVSAIIDARGQVLAALPLNTLGALDGAVPGALPPTPYARFGDLPIGVLLVAGLTLLALRRRNMAAAH</sequence>
<evidence type="ECO:0000256" key="7">
    <source>
        <dbReference type="ARBA" id="ARBA00023136"/>
    </source>
</evidence>
<dbReference type="OrthoDB" id="9804277at2"/>
<dbReference type="Proteomes" id="UP000198539">
    <property type="component" value="Unassembled WGS sequence"/>
</dbReference>
<dbReference type="AlphaFoldDB" id="A0A1H2UGY3"/>
<dbReference type="PANTHER" id="PTHR38686:SF1">
    <property type="entry name" value="APOLIPOPROTEIN N-ACYLTRANSFERASE"/>
    <property type="match status" value="1"/>
</dbReference>
<proteinExistence type="inferred from homology"/>
<feature type="transmembrane region" description="Helical" evidence="9">
    <location>
        <begin position="174"/>
        <end position="198"/>
    </location>
</feature>
<comment type="subcellular location">
    <subcellularLocation>
        <location evidence="1 9">Cell membrane</location>
        <topology evidence="1 9">Multi-pass membrane protein</topology>
    </subcellularLocation>
</comment>
<evidence type="ECO:0000256" key="4">
    <source>
        <dbReference type="ARBA" id="ARBA00022679"/>
    </source>
</evidence>
<dbReference type="InterPro" id="IPR036526">
    <property type="entry name" value="C-N_Hydrolase_sf"/>
</dbReference>
<dbReference type="CDD" id="cd07571">
    <property type="entry name" value="ALP_N-acyl_transferase"/>
    <property type="match status" value="1"/>
</dbReference>
<dbReference type="Pfam" id="PF00795">
    <property type="entry name" value="CN_hydrolase"/>
    <property type="match status" value="1"/>
</dbReference>
<dbReference type="GO" id="GO:0005886">
    <property type="term" value="C:plasma membrane"/>
    <property type="evidence" value="ECO:0007669"/>
    <property type="project" value="UniProtKB-SubCell"/>
</dbReference>
<dbReference type="EMBL" id="FNOM01000002">
    <property type="protein sequence ID" value="SDW55168.1"/>
    <property type="molecule type" value="Genomic_DNA"/>
</dbReference>
<dbReference type="EC" id="2.3.1.269" evidence="9"/>
<evidence type="ECO:0000256" key="8">
    <source>
        <dbReference type="ARBA" id="ARBA00023315"/>
    </source>
</evidence>
<keyword evidence="7 9" id="KW-0472">Membrane</keyword>
<dbReference type="GO" id="GO:0016410">
    <property type="term" value="F:N-acyltransferase activity"/>
    <property type="evidence" value="ECO:0007669"/>
    <property type="project" value="UniProtKB-UniRule"/>
</dbReference>
<dbReference type="PROSITE" id="PS50263">
    <property type="entry name" value="CN_HYDROLASE"/>
    <property type="match status" value="1"/>
</dbReference>
<dbReference type="HAMAP" id="MF_01148">
    <property type="entry name" value="Lnt"/>
    <property type="match status" value="1"/>
</dbReference>
<evidence type="ECO:0000256" key="6">
    <source>
        <dbReference type="ARBA" id="ARBA00022989"/>
    </source>
</evidence>
<dbReference type="Gene3D" id="3.60.110.10">
    <property type="entry name" value="Carbon-nitrogen hydrolase"/>
    <property type="match status" value="1"/>
</dbReference>
<comment type="similarity">
    <text evidence="2 9">Belongs to the CN hydrolase family. Apolipoprotein N-acyltransferase subfamily.</text>
</comment>
<evidence type="ECO:0000259" key="10">
    <source>
        <dbReference type="PROSITE" id="PS50263"/>
    </source>
</evidence>
<keyword evidence="4 9" id="KW-0808">Transferase</keyword>
<feature type="transmembrane region" description="Helical" evidence="9">
    <location>
        <begin position="15"/>
        <end position="34"/>
    </location>
</feature>
<evidence type="ECO:0000256" key="5">
    <source>
        <dbReference type="ARBA" id="ARBA00022692"/>
    </source>
</evidence>
<comment type="pathway">
    <text evidence="9">Protein modification; lipoprotein biosynthesis (N-acyl transfer).</text>
</comment>
<evidence type="ECO:0000313" key="11">
    <source>
        <dbReference type="EMBL" id="SDW55168.1"/>
    </source>
</evidence>
<evidence type="ECO:0000313" key="12">
    <source>
        <dbReference type="Proteomes" id="UP000198539"/>
    </source>
</evidence>
<evidence type="ECO:0000256" key="1">
    <source>
        <dbReference type="ARBA" id="ARBA00004651"/>
    </source>
</evidence>
<dbReference type="SUPFAM" id="SSF56317">
    <property type="entry name" value="Carbon-nitrogen hydrolase"/>
    <property type="match status" value="1"/>
</dbReference>
<feature type="transmembrane region" description="Helical" evidence="9">
    <location>
        <begin position="40"/>
        <end position="57"/>
    </location>
</feature>
<feature type="transmembrane region" description="Helical" evidence="9">
    <location>
        <begin position="136"/>
        <end position="154"/>
    </location>
</feature>
<dbReference type="RefSeq" id="WP_092886032.1">
    <property type="nucleotide sequence ID" value="NZ_CP061498.1"/>
</dbReference>
<name>A0A1H2UGY3_9RHOB</name>
<dbReference type="Pfam" id="PF20154">
    <property type="entry name" value="LNT_N"/>
    <property type="match status" value="1"/>
</dbReference>
<accession>A0A1H2UGY3</accession>
<reference evidence="11 12" key="1">
    <citation type="submission" date="2016-10" db="EMBL/GenBank/DDBJ databases">
        <authorList>
            <person name="de Groot N.N."/>
        </authorList>
    </citation>
    <scope>NUCLEOTIDE SEQUENCE [LARGE SCALE GENOMIC DNA]</scope>
    <source>
        <strain evidence="11 12">CGMCC 1.8894</strain>
    </source>
</reference>
<comment type="function">
    <text evidence="9">Catalyzes the phospholipid dependent N-acylation of the N-terminal cysteine of apolipoprotein, the last step in lipoprotein maturation.</text>
</comment>
<feature type="domain" description="CN hydrolase" evidence="10">
    <location>
        <begin position="276"/>
        <end position="534"/>
    </location>
</feature>
<feature type="transmembrane region" description="Helical" evidence="9">
    <location>
        <begin position="97"/>
        <end position="124"/>
    </location>
</feature>
<evidence type="ECO:0000256" key="3">
    <source>
        <dbReference type="ARBA" id="ARBA00022475"/>
    </source>
</evidence>
<evidence type="ECO:0000256" key="9">
    <source>
        <dbReference type="HAMAP-Rule" id="MF_01148"/>
    </source>
</evidence>
<dbReference type="STRING" id="564137.SAMN04488238_102374"/>
<dbReference type="NCBIfam" id="TIGR00546">
    <property type="entry name" value="lnt"/>
    <property type="match status" value="1"/>
</dbReference>
<dbReference type="InterPro" id="IPR045378">
    <property type="entry name" value="LNT_N"/>
</dbReference>
<evidence type="ECO:0000256" key="2">
    <source>
        <dbReference type="ARBA" id="ARBA00010065"/>
    </source>
</evidence>
<dbReference type="PANTHER" id="PTHR38686">
    <property type="entry name" value="APOLIPOPROTEIN N-ACYLTRANSFERASE"/>
    <property type="match status" value="1"/>
</dbReference>
<gene>
    <name evidence="9" type="primary">lnt</name>
    <name evidence="11" type="ORF">SAMN04488238_102374</name>
</gene>
<keyword evidence="3 9" id="KW-1003">Cell membrane</keyword>
<feature type="transmembrane region" description="Helical" evidence="9">
    <location>
        <begin position="239"/>
        <end position="256"/>
    </location>
</feature>
<comment type="catalytic activity">
    <reaction evidence="9">
        <text>N-terminal S-1,2-diacyl-sn-glyceryl-L-cysteinyl-[lipoprotein] + a glycerophospholipid = N-acyl-S-1,2-diacyl-sn-glyceryl-L-cysteinyl-[lipoprotein] + a 2-acyl-sn-glycero-3-phospholipid + H(+)</text>
        <dbReference type="Rhea" id="RHEA:48228"/>
        <dbReference type="Rhea" id="RHEA-COMP:14681"/>
        <dbReference type="Rhea" id="RHEA-COMP:14684"/>
        <dbReference type="ChEBI" id="CHEBI:15378"/>
        <dbReference type="ChEBI" id="CHEBI:136912"/>
        <dbReference type="ChEBI" id="CHEBI:140656"/>
        <dbReference type="ChEBI" id="CHEBI:140657"/>
        <dbReference type="ChEBI" id="CHEBI:140660"/>
        <dbReference type="EC" id="2.3.1.269"/>
    </reaction>
</comment>
<dbReference type="InterPro" id="IPR004563">
    <property type="entry name" value="Apolipo_AcylTrfase"/>
</dbReference>